<accession>A0ABC9TS69</accession>
<evidence type="ECO:0000313" key="2">
    <source>
        <dbReference type="Proteomes" id="UP000016491"/>
    </source>
</evidence>
<sequence length="68" mass="7112">MIGLTVTPMGVSNLMPEEYFTPANIALCGERAKGGAGIVTIGENPSDCSAGKTRGRMVPLDAEEILPY</sequence>
<dbReference type="Proteomes" id="UP000016491">
    <property type="component" value="Unassembled WGS sequence"/>
</dbReference>
<name>A0ABC9TS69_CLOSY</name>
<comment type="caution">
    <text evidence="1">The sequence shown here is derived from an EMBL/GenBank/DDBJ whole genome shotgun (WGS) entry which is preliminary data.</text>
</comment>
<protein>
    <submittedName>
        <fullName evidence="1">Uncharacterized protein</fullName>
    </submittedName>
</protein>
<dbReference type="AlphaFoldDB" id="A0ABC9TS69"/>
<organism evidence="1 2">
    <name type="scientific">[Clostridium] symbiosum ATCC 14940</name>
    <dbReference type="NCBI Taxonomy" id="411472"/>
    <lineage>
        <taxon>Bacteria</taxon>
        <taxon>Bacillati</taxon>
        <taxon>Bacillota</taxon>
        <taxon>Clostridia</taxon>
        <taxon>Lachnospirales</taxon>
        <taxon>Lachnospiraceae</taxon>
        <taxon>Otoolea</taxon>
    </lineage>
</organism>
<proteinExistence type="predicted"/>
<evidence type="ECO:0000313" key="1">
    <source>
        <dbReference type="EMBL" id="ERI74197.1"/>
    </source>
</evidence>
<gene>
    <name evidence="1" type="ORF">CLOSYM_04217</name>
</gene>
<dbReference type="EMBL" id="AWSU01000341">
    <property type="protein sequence ID" value="ERI74197.1"/>
    <property type="molecule type" value="Genomic_DNA"/>
</dbReference>
<reference evidence="1 2" key="1">
    <citation type="submission" date="2013-07" db="EMBL/GenBank/DDBJ databases">
        <authorList>
            <person name="Weinstock G."/>
            <person name="Sodergren E."/>
            <person name="Wylie T."/>
            <person name="Fulton L."/>
            <person name="Fulton R."/>
            <person name="Fronick C."/>
            <person name="O'Laughlin M."/>
            <person name="Godfrey J."/>
            <person name="Miner T."/>
            <person name="Herter B."/>
            <person name="Appelbaum E."/>
            <person name="Cordes M."/>
            <person name="Lek S."/>
            <person name="Wollam A."/>
            <person name="Pepin K.H."/>
            <person name="Palsikar V.B."/>
            <person name="Mitreva M."/>
            <person name="Wilson R.K."/>
        </authorList>
    </citation>
    <scope>NUCLEOTIDE SEQUENCE [LARGE SCALE GENOMIC DNA]</scope>
    <source>
        <strain evidence="1 2">ATCC 14940</strain>
    </source>
</reference>